<feature type="transmembrane region" description="Helical" evidence="2">
    <location>
        <begin position="292"/>
        <end position="314"/>
    </location>
</feature>
<sequence length="513" mass="52430">MKWNVVLAFVVFVVAAISPMNPATTWTSPNSDQESGAPAAYAGPDQLVGARRAAGEAAAQASFLVQGTQKLVDGTEQLKDGSGELVDGIQAARDGADQLSKGMVELQNGTGALADGATRLADSVDGAVGQVVGFDAVRGQVLSAIDATLRSTKNSRDPQVVDLRGQLESLRSQVETAELPADIEAQLNELKTGSRELANQLSVPGYAYHDGIYSATNGARDLANGLNEMNGRVGEATGGIDELVDGVGKIDDMANTTKDRISDVQRALPAPAPVAAGSGEEANAPSSALAPLAAMLVSALAVIAGVALALAAYAARGRNRWLTLGVGTAFITAAGLILVSILGTSLSPLALAISGLALALVTLASAGFTWIVRASFGRTGGTAVAGIFGLLQMAVVGWVWSTAATGNVDLLWRTASSALPMHWSTAAISAAGNQGSATAMWTGLALSAFLALLGGAAVAMSARTVDDVEYEEYYEDYADDLDEEAPTEVATAVEAPAPAPAPRRARGSRLGRE</sequence>
<keyword evidence="2" id="KW-0472">Membrane</keyword>
<feature type="transmembrane region" description="Helical" evidence="2">
    <location>
        <begin position="349"/>
        <end position="371"/>
    </location>
</feature>
<dbReference type="EMBL" id="JAKMUS010000015">
    <property type="protein sequence ID" value="MCZ9294591.1"/>
    <property type="molecule type" value="Genomic_DNA"/>
</dbReference>
<reference evidence="4" key="1">
    <citation type="submission" date="2022-02" db="EMBL/GenBank/DDBJ databases">
        <title>Corynebacterium sp. from urogenital microbiome.</title>
        <authorList>
            <person name="Cappelli E.A."/>
            <person name="Ribeiro T.G."/>
            <person name="Peixe L."/>
        </authorList>
    </citation>
    <scope>NUCLEOTIDE SEQUENCE</scope>
    <source>
        <strain evidence="4">C8Ua_172</strain>
    </source>
</reference>
<feature type="transmembrane region" description="Helical" evidence="2">
    <location>
        <begin position="439"/>
        <end position="460"/>
    </location>
</feature>
<feature type="region of interest" description="Disordered" evidence="1">
    <location>
        <begin position="485"/>
        <end position="513"/>
    </location>
</feature>
<keyword evidence="2" id="KW-1133">Transmembrane helix</keyword>
<evidence type="ECO:0000256" key="1">
    <source>
        <dbReference type="SAM" id="MobiDB-lite"/>
    </source>
</evidence>
<feature type="chain" id="PRO_5040952964" description="X-X-X-Leu-X-X-Gly heptad repeat-containing protein" evidence="3">
    <location>
        <begin position="23"/>
        <end position="513"/>
    </location>
</feature>
<keyword evidence="2" id="KW-0812">Transmembrane</keyword>
<keyword evidence="5" id="KW-1185">Reference proteome</keyword>
<name>A0A9X3RKX9_9CORY</name>
<evidence type="ECO:0000313" key="5">
    <source>
        <dbReference type="Proteomes" id="UP001146468"/>
    </source>
</evidence>
<feature type="transmembrane region" description="Helical" evidence="2">
    <location>
        <begin position="321"/>
        <end position="343"/>
    </location>
</feature>
<feature type="transmembrane region" description="Helical" evidence="2">
    <location>
        <begin position="383"/>
        <end position="401"/>
    </location>
</feature>
<evidence type="ECO:0000313" key="4">
    <source>
        <dbReference type="EMBL" id="MCZ9294591.1"/>
    </source>
</evidence>
<protein>
    <recommendedName>
        <fullName evidence="6">X-X-X-Leu-X-X-Gly heptad repeat-containing protein</fullName>
    </recommendedName>
</protein>
<keyword evidence="3" id="KW-0732">Signal</keyword>
<dbReference type="RefSeq" id="WP_269966009.1">
    <property type="nucleotide sequence ID" value="NZ_JAKMUS010000015.1"/>
</dbReference>
<feature type="compositionally biased region" description="Low complexity" evidence="1">
    <location>
        <begin position="487"/>
        <end position="496"/>
    </location>
</feature>
<dbReference type="InterPro" id="IPR023908">
    <property type="entry name" value="xxxLxxG_rpt"/>
</dbReference>
<proteinExistence type="predicted"/>
<evidence type="ECO:0008006" key="6">
    <source>
        <dbReference type="Google" id="ProtNLM"/>
    </source>
</evidence>
<evidence type="ECO:0000256" key="3">
    <source>
        <dbReference type="SAM" id="SignalP"/>
    </source>
</evidence>
<feature type="signal peptide" evidence="3">
    <location>
        <begin position="1"/>
        <end position="22"/>
    </location>
</feature>
<evidence type="ECO:0000256" key="2">
    <source>
        <dbReference type="SAM" id="Phobius"/>
    </source>
</evidence>
<dbReference type="Proteomes" id="UP001146468">
    <property type="component" value="Unassembled WGS sequence"/>
</dbReference>
<accession>A0A9X3RKX9</accession>
<dbReference type="AlphaFoldDB" id="A0A9X3RKX9"/>
<comment type="caution">
    <text evidence="4">The sequence shown here is derived from an EMBL/GenBank/DDBJ whole genome shotgun (WGS) entry which is preliminary data.</text>
</comment>
<feature type="compositionally biased region" description="Basic residues" evidence="1">
    <location>
        <begin position="503"/>
        <end position="513"/>
    </location>
</feature>
<gene>
    <name evidence="4" type="ORF">L8U60_08850</name>
</gene>
<dbReference type="NCBIfam" id="TIGR03057">
    <property type="entry name" value="xxxLxxG_by_4"/>
    <property type="match status" value="3"/>
</dbReference>
<organism evidence="4 5">
    <name type="scientific">Corynebacterium meitnerae</name>
    <dbReference type="NCBI Taxonomy" id="2913498"/>
    <lineage>
        <taxon>Bacteria</taxon>
        <taxon>Bacillati</taxon>
        <taxon>Actinomycetota</taxon>
        <taxon>Actinomycetes</taxon>
        <taxon>Mycobacteriales</taxon>
        <taxon>Corynebacteriaceae</taxon>
        <taxon>Corynebacterium</taxon>
    </lineage>
</organism>